<organism evidence="8 9">
    <name type="scientific">Halobacteriovorax marinus</name>
    <dbReference type="NCBI Taxonomy" id="97084"/>
    <lineage>
        <taxon>Bacteria</taxon>
        <taxon>Pseudomonadati</taxon>
        <taxon>Bdellovibrionota</taxon>
        <taxon>Bacteriovoracia</taxon>
        <taxon>Bacteriovoracales</taxon>
        <taxon>Halobacteriovoraceae</taxon>
        <taxon>Halobacteriovorax</taxon>
    </lineage>
</organism>
<dbReference type="PANTHER" id="PTHR46383:SF1">
    <property type="entry name" value="ASPARTATE AMINOTRANSFERASE"/>
    <property type="match status" value="1"/>
</dbReference>
<dbReference type="Proteomes" id="UP000196531">
    <property type="component" value="Unassembled WGS sequence"/>
</dbReference>
<keyword evidence="3 6" id="KW-0032">Aminotransferase</keyword>
<evidence type="ECO:0000256" key="1">
    <source>
        <dbReference type="ARBA" id="ARBA00001933"/>
    </source>
</evidence>
<dbReference type="SUPFAM" id="SSF53383">
    <property type="entry name" value="PLP-dependent transferases"/>
    <property type="match status" value="1"/>
</dbReference>
<dbReference type="CDD" id="cd00609">
    <property type="entry name" value="AAT_like"/>
    <property type="match status" value="1"/>
</dbReference>
<evidence type="ECO:0000313" key="8">
    <source>
        <dbReference type="EMBL" id="OUR96444.1"/>
    </source>
</evidence>
<accession>A0A1Y5F6M2</accession>
<reference evidence="9" key="1">
    <citation type="journal article" date="2017" name="Proc. Natl. Acad. Sci. U.S.A.">
        <title>Simulation of Deepwater Horizon oil plume reveals substrate specialization within a complex community of hydrocarbon-degraders.</title>
        <authorList>
            <person name="Hu P."/>
            <person name="Dubinsky E.A."/>
            <person name="Probst A.J."/>
            <person name="Wang J."/>
            <person name="Sieber C.M.K."/>
            <person name="Tom L.M."/>
            <person name="Gardinali P."/>
            <person name="Banfield J.F."/>
            <person name="Atlas R.M."/>
            <person name="Andersen G.L."/>
        </authorList>
    </citation>
    <scope>NUCLEOTIDE SEQUENCE [LARGE SCALE GENOMIC DNA]</scope>
</reference>
<feature type="domain" description="Aminotransferase class I/classII large" evidence="7">
    <location>
        <begin position="31"/>
        <end position="397"/>
    </location>
</feature>
<comment type="similarity">
    <text evidence="2 6">Belongs to the class-I pyridoxal-phosphate-dependent aminotransferase family.</text>
</comment>
<dbReference type="PROSITE" id="PS00105">
    <property type="entry name" value="AA_TRANSFER_CLASS_1"/>
    <property type="match status" value="1"/>
</dbReference>
<comment type="cofactor">
    <cofactor evidence="1 6">
        <name>pyridoxal 5'-phosphate</name>
        <dbReference type="ChEBI" id="CHEBI:597326"/>
    </cofactor>
</comment>
<dbReference type="Gene3D" id="3.90.1150.10">
    <property type="entry name" value="Aspartate Aminotransferase, domain 1"/>
    <property type="match status" value="1"/>
</dbReference>
<evidence type="ECO:0000256" key="4">
    <source>
        <dbReference type="ARBA" id="ARBA00022679"/>
    </source>
</evidence>
<dbReference type="Pfam" id="PF00155">
    <property type="entry name" value="Aminotran_1_2"/>
    <property type="match status" value="1"/>
</dbReference>
<dbReference type="GO" id="GO:0008483">
    <property type="term" value="F:transaminase activity"/>
    <property type="evidence" value="ECO:0007669"/>
    <property type="project" value="UniProtKB-KW"/>
</dbReference>
<keyword evidence="4 6" id="KW-0808">Transferase</keyword>
<gene>
    <name evidence="8" type="ORF">A9Q84_08815</name>
</gene>
<sequence>MKISKRVSKISESVTLQLNSLAVSMEEEGKKVWNLTAGQLPFRPGNEFTESLRSELVFLNSFQYSPVAGFKKLREKVIDYYNTSREVDVSETHNVLISNGGKHSISNVLASIIDPGDEVILLAPYWVSYPELVKLYEGKPVIISSSIYEEFHPSIDDIKSAINSKTKAIIINSPNNPGGIHYSESWMKEFASLVLEYPELILISDEIYFELSYFDPKPTYFYQFEKSLLERTIVIDGVSKNMALTGLRIGFCIAPNELISAMTRLQGQTASGANSLVQKALLGYNFSLIHDYLEPIKGHLRENARTIQDILRENQLSQCWYQSKSAFYYLIDFSGAPIINKYKKNDDDMTDYSSQICQGLLTQKGVAVVPGEAFGVPNTARLSLVPTKEFFAEAITKIVEFMKEAEG</sequence>
<dbReference type="InterPro" id="IPR015421">
    <property type="entry name" value="PyrdxlP-dep_Trfase_major"/>
</dbReference>
<dbReference type="GO" id="GO:0030170">
    <property type="term" value="F:pyridoxal phosphate binding"/>
    <property type="evidence" value="ECO:0007669"/>
    <property type="project" value="InterPro"/>
</dbReference>
<protein>
    <recommendedName>
        <fullName evidence="6">Aminotransferase</fullName>
        <ecNumber evidence="6">2.6.1.-</ecNumber>
    </recommendedName>
</protein>
<dbReference type="InterPro" id="IPR050596">
    <property type="entry name" value="AspAT/PAT-like"/>
</dbReference>
<dbReference type="InterPro" id="IPR004839">
    <property type="entry name" value="Aminotransferase_I/II_large"/>
</dbReference>
<dbReference type="Gene3D" id="3.40.640.10">
    <property type="entry name" value="Type I PLP-dependent aspartate aminotransferase-like (Major domain)"/>
    <property type="match status" value="1"/>
</dbReference>
<evidence type="ECO:0000256" key="2">
    <source>
        <dbReference type="ARBA" id="ARBA00007441"/>
    </source>
</evidence>
<proteinExistence type="inferred from homology"/>
<dbReference type="PANTHER" id="PTHR46383">
    <property type="entry name" value="ASPARTATE AMINOTRANSFERASE"/>
    <property type="match status" value="1"/>
</dbReference>
<dbReference type="InterPro" id="IPR015424">
    <property type="entry name" value="PyrdxlP-dep_Trfase"/>
</dbReference>
<evidence type="ECO:0000256" key="6">
    <source>
        <dbReference type="RuleBase" id="RU000481"/>
    </source>
</evidence>
<evidence type="ECO:0000313" key="9">
    <source>
        <dbReference type="Proteomes" id="UP000196531"/>
    </source>
</evidence>
<evidence type="ECO:0000256" key="3">
    <source>
        <dbReference type="ARBA" id="ARBA00022576"/>
    </source>
</evidence>
<name>A0A1Y5F6M2_9BACT</name>
<dbReference type="InterPro" id="IPR004838">
    <property type="entry name" value="NHTrfase_class1_PyrdxlP-BS"/>
</dbReference>
<dbReference type="AlphaFoldDB" id="A0A1Y5F6M2"/>
<dbReference type="GO" id="GO:0006520">
    <property type="term" value="P:amino acid metabolic process"/>
    <property type="evidence" value="ECO:0007669"/>
    <property type="project" value="InterPro"/>
</dbReference>
<comment type="caution">
    <text evidence="8">The sequence shown here is derived from an EMBL/GenBank/DDBJ whole genome shotgun (WGS) entry which is preliminary data.</text>
</comment>
<dbReference type="InterPro" id="IPR015422">
    <property type="entry name" value="PyrdxlP-dep_Trfase_small"/>
</dbReference>
<evidence type="ECO:0000256" key="5">
    <source>
        <dbReference type="ARBA" id="ARBA00022898"/>
    </source>
</evidence>
<evidence type="ECO:0000259" key="7">
    <source>
        <dbReference type="Pfam" id="PF00155"/>
    </source>
</evidence>
<dbReference type="EMBL" id="MAAO01000006">
    <property type="protein sequence ID" value="OUR96444.1"/>
    <property type="molecule type" value="Genomic_DNA"/>
</dbReference>
<keyword evidence="5" id="KW-0663">Pyridoxal phosphate</keyword>
<dbReference type="EC" id="2.6.1.-" evidence="6"/>